<evidence type="ECO:0000313" key="3">
    <source>
        <dbReference type="Proteomes" id="UP000260823"/>
    </source>
</evidence>
<evidence type="ECO:0000259" key="1">
    <source>
        <dbReference type="Pfam" id="PF08546"/>
    </source>
</evidence>
<dbReference type="Proteomes" id="UP000260823">
    <property type="component" value="Unassembled WGS sequence"/>
</dbReference>
<feature type="domain" description="Ketopantoate reductase C-terminal" evidence="1">
    <location>
        <begin position="2"/>
        <end position="38"/>
    </location>
</feature>
<dbReference type="RefSeq" id="WP_117381093.1">
    <property type="nucleotide sequence ID" value="NZ_QWDE01000001.1"/>
</dbReference>
<dbReference type="EMBL" id="QWDE01000001">
    <property type="protein sequence ID" value="RFZ84203.1"/>
    <property type="molecule type" value="Genomic_DNA"/>
</dbReference>
<dbReference type="AlphaFoldDB" id="A0A3E2NT64"/>
<comment type="caution">
    <text evidence="2">The sequence shown here is derived from an EMBL/GenBank/DDBJ whole genome shotgun (WGS) entry which is preliminary data.</text>
</comment>
<protein>
    <recommendedName>
        <fullName evidence="1">Ketopantoate reductase C-terminal domain-containing protein</fullName>
    </recommendedName>
</protein>
<keyword evidence="3" id="KW-1185">Reference proteome</keyword>
<organism evidence="2 3">
    <name type="scientific">Mucilaginibacter terrenus</name>
    <dbReference type="NCBI Taxonomy" id="2482727"/>
    <lineage>
        <taxon>Bacteria</taxon>
        <taxon>Pseudomonadati</taxon>
        <taxon>Bacteroidota</taxon>
        <taxon>Sphingobacteriia</taxon>
        <taxon>Sphingobacteriales</taxon>
        <taxon>Sphingobacteriaceae</taxon>
        <taxon>Mucilaginibacter</taxon>
    </lineage>
</organism>
<dbReference type="OrthoDB" id="9800163at2"/>
<dbReference type="InterPro" id="IPR013752">
    <property type="entry name" value="KPA_reductase"/>
</dbReference>
<name>A0A3E2NT64_9SPHI</name>
<sequence>MCVFNSVCPLLEVDNGAFYREPAAMKLAERIIEECAIMAN</sequence>
<reference evidence="2 3" key="1">
    <citation type="submission" date="2018-08" db="EMBL/GenBank/DDBJ databases">
        <title>Mucilaginibacter terrae sp. nov., isolated from manganese diggings.</title>
        <authorList>
            <person name="Huang Y."/>
            <person name="Zhou Z."/>
        </authorList>
    </citation>
    <scope>NUCLEOTIDE SEQUENCE [LARGE SCALE GENOMIC DNA]</scope>
    <source>
        <strain evidence="2 3">ZH6</strain>
    </source>
</reference>
<gene>
    <name evidence="2" type="ORF">DYU05_00805</name>
</gene>
<dbReference type="Gene3D" id="1.10.1040.10">
    <property type="entry name" value="N-(1-d-carboxylethyl)-l-norvaline Dehydrogenase, domain 2"/>
    <property type="match status" value="1"/>
</dbReference>
<dbReference type="Pfam" id="PF08546">
    <property type="entry name" value="ApbA_C"/>
    <property type="match status" value="1"/>
</dbReference>
<accession>A0A3E2NT64</accession>
<proteinExistence type="predicted"/>
<evidence type="ECO:0000313" key="2">
    <source>
        <dbReference type="EMBL" id="RFZ84203.1"/>
    </source>
</evidence>
<dbReference type="InterPro" id="IPR013328">
    <property type="entry name" value="6PGD_dom2"/>
</dbReference>